<dbReference type="Gene3D" id="3.90.1300.10">
    <property type="entry name" value="Amidase signature (AS) domain"/>
    <property type="match status" value="1"/>
</dbReference>
<evidence type="ECO:0000259" key="1">
    <source>
        <dbReference type="Pfam" id="PF01425"/>
    </source>
</evidence>
<comment type="caution">
    <text evidence="2">The sequence shown here is derived from an EMBL/GenBank/DDBJ whole genome shotgun (WGS) entry which is preliminary data.</text>
</comment>
<proteinExistence type="predicted"/>
<dbReference type="PANTHER" id="PTHR43372:SF4">
    <property type="entry name" value="FATTY-ACID AMIDE HYDROLASE 2"/>
    <property type="match status" value="1"/>
</dbReference>
<reference evidence="2 3" key="1">
    <citation type="submission" date="2018-01" db="EMBL/GenBank/DDBJ databases">
        <title>Whole genome analyses suggest that Burkholderia sensu lato contains two further novel genera in the rhizoxinica-symbiotica group Mycetohabitans gen. nov., and Trinickia gen. nov.: implications for the evolution of diazotrophy and nodulation in the Burkholderiaceae.</title>
        <authorList>
            <person name="Estrada-de los Santos P."/>
            <person name="Palmer M."/>
            <person name="Chavez-Ramirez B."/>
            <person name="Beukes C."/>
            <person name="Steenkamp E.T."/>
            <person name="Hirsch A.M."/>
            <person name="Manyaka P."/>
            <person name="Maluk M."/>
            <person name="Lafos M."/>
            <person name="Crook M."/>
            <person name="Gross E."/>
            <person name="Simon M.F."/>
            <person name="Bueno dos Reis Junior F."/>
            <person name="Poole P.S."/>
            <person name="Venter S.N."/>
            <person name="James E.K."/>
        </authorList>
    </citation>
    <scope>NUCLEOTIDE SEQUENCE [LARGE SCALE GENOMIC DNA]</scope>
    <source>
        <strain evidence="2 3">GIMN1.004</strain>
    </source>
</reference>
<organism evidence="2 3">
    <name type="scientific">Trinickia dabaoshanensis</name>
    <dbReference type="NCBI Taxonomy" id="564714"/>
    <lineage>
        <taxon>Bacteria</taxon>
        <taxon>Pseudomonadati</taxon>
        <taxon>Pseudomonadota</taxon>
        <taxon>Betaproteobacteria</taxon>
        <taxon>Burkholderiales</taxon>
        <taxon>Burkholderiaceae</taxon>
        <taxon>Trinickia</taxon>
    </lineage>
</organism>
<dbReference type="AlphaFoldDB" id="A0A2N7W129"/>
<accession>A0A2N7W129</accession>
<name>A0A2N7W129_9BURK</name>
<evidence type="ECO:0000313" key="2">
    <source>
        <dbReference type="EMBL" id="PMS23075.1"/>
    </source>
</evidence>
<dbReference type="PANTHER" id="PTHR43372">
    <property type="entry name" value="FATTY-ACID AMIDE HYDROLASE"/>
    <property type="match status" value="1"/>
</dbReference>
<keyword evidence="3" id="KW-1185">Reference proteome</keyword>
<feature type="domain" description="Amidase" evidence="1">
    <location>
        <begin position="24"/>
        <end position="442"/>
    </location>
</feature>
<dbReference type="Proteomes" id="UP000235616">
    <property type="component" value="Unassembled WGS sequence"/>
</dbReference>
<dbReference type="InterPro" id="IPR052739">
    <property type="entry name" value="FAAH2"/>
</dbReference>
<dbReference type="RefSeq" id="WP_102643765.1">
    <property type="nucleotide sequence ID" value="NZ_PNYA01000002.1"/>
</dbReference>
<dbReference type="Pfam" id="PF01425">
    <property type="entry name" value="Amidase"/>
    <property type="match status" value="1"/>
</dbReference>
<dbReference type="InterPro" id="IPR036928">
    <property type="entry name" value="AS_sf"/>
</dbReference>
<protein>
    <submittedName>
        <fullName evidence="2">Amidase</fullName>
    </submittedName>
</protein>
<dbReference type="SUPFAM" id="SSF75304">
    <property type="entry name" value="Amidase signature (AS) enzymes"/>
    <property type="match status" value="1"/>
</dbReference>
<dbReference type="GO" id="GO:0012505">
    <property type="term" value="C:endomembrane system"/>
    <property type="evidence" value="ECO:0007669"/>
    <property type="project" value="TreeGrafter"/>
</dbReference>
<dbReference type="EMBL" id="PNYA01000002">
    <property type="protein sequence ID" value="PMS23075.1"/>
    <property type="molecule type" value="Genomic_DNA"/>
</dbReference>
<sequence length="469" mass="50573">MDILDCGVSEIAQAVKSRALRSVDVLDAFYNRIDAVNPALNALVQSNRELAYREAAQIDANLGRLQDRALLGVPFTVKNTCDVRGYRPDKGCPGLLNRPSEADASVVARLRAQGAIVLGLTNTPELSIGYETDNVLYGRTCNPFDLSRSPGGSSGGESAIIAAGGSPLGIGSDASGSLRVPAHNTGIATLKMTQGRVPLTGHVPIDTMGLFSEFISFGPMARYVADLIAVAPLLAGPDGLDPHVPPVPWRDPAEVDLRAIRAAYYTDDGISAASRDVVAAVADAALALRAEVSAVTERRPDVLPEMDELLSNSILLGGDEGEWLADLIRKLDLKTPSPLLLEFYELAKGCRMSVTELRWSWVRFDQCRKAMLRFMDEYDVVLCPVAATVAKPHGRSYPEIRDFSYSMCYSLVNWPSVVVRVGQSADGLPIGIQVVAKPWREDVALAVAARIEHVLGGYREPRLADALQH</sequence>
<dbReference type="InterPro" id="IPR023631">
    <property type="entry name" value="Amidase_dom"/>
</dbReference>
<gene>
    <name evidence="2" type="ORF">C0Z18_02320</name>
</gene>
<dbReference type="OrthoDB" id="8576090at2"/>
<evidence type="ECO:0000313" key="3">
    <source>
        <dbReference type="Proteomes" id="UP000235616"/>
    </source>
</evidence>